<sequence>MNHIQFNGAPTGASRTALLRQSLPRINTGRANDNTDEDYILASPASDSMDVISVSSLETDFEEISHGEAEEATLSGDVSEDRRWEEASAGSEASRGVGEVIEFWEDDANSGYEVDLWGFDSVGDVTEASNTTYAGNTYLPGIAAPPPTRLLCHPHPRCHARATPRRLPRRRSPVIPARRVIPAQLRAAFDRIQQEGKRLNALHFDRASMRFALELDAQGHQAVRSARSSSEGIRQYLQPVEASLGRWAVLPMQVVAQAGMVGFLMGRGIVKAYAGCFRLGWDGFEREVGVRRAEVMFWVTGGEGYEVLRI</sequence>
<accession>A0AA39Y1W4</accession>
<dbReference type="AlphaFoldDB" id="A0AA39Y1W4"/>
<dbReference type="EMBL" id="JAULSV010000005">
    <property type="protein sequence ID" value="KAK0643900.1"/>
    <property type="molecule type" value="Genomic_DNA"/>
</dbReference>
<evidence type="ECO:0000313" key="3">
    <source>
        <dbReference type="Proteomes" id="UP001174936"/>
    </source>
</evidence>
<evidence type="ECO:0000313" key="2">
    <source>
        <dbReference type="EMBL" id="KAK0643900.1"/>
    </source>
</evidence>
<organism evidence="2 3">
    <name type="scientific">Cercophora newfieldiana</name>
    <dbReference type="NCBI Taxonomy" id="92897"/>
    <lineage>
        <taxon>Eukaryota</taxon>
        <taxon>Fungi</taxon>
        <taxon>Dikarya</taxon>
        <taxon>Ascomycota</taxon>
        <taxon>Pezizomycotina</taxon>
        <taxon>Sordariomycetes</taxon>
        <taxon>Sordariomycetidae</taxon>
        <taxon>Sordariales</taxon>
        <taxon>Lasiosphaeriaceae</taxon>
        <taxon>Cercophora</taxon>
    </lineage>
</organism>
<proteinExistence type="predicted"/>
<reference evidence="2" key="1">
    <citation type="submission" date="2023-06" db="EMBL/GenBank/DDBJ databases">
        <title>Genome-scale phylogeny and comparative genomics of the fungal order Sordariales.</title>
        <authorList>
            <consortium name="Lawrence Berkeley National Laboratory"/>
            <person name="Hensen N."/>
            <person name="Bonometti L."/>
            <person name="Westerberg I."/>
            <person name="Brannstrom I.O."/>
            <person name="Guillou S."/>
            <person name="Cros-Aarteil S."/>
            <person name="Calhoun S."/>
            <person name="Haridas S."/>
            <person name="Kuo A."/>
            <person name="Mondo S."/>
            <person name="Pangilinan J."/>
            <person name="Riley R."/>
            <person name="Labutti K."/>
            <person name="Andreopoulos B."/>
            <person name="Lipzen A."/>
            <person name="Chen C."/>
            <person name="Yanf M."/>
            <person name="Daum C."/>
            <person name="Ng V."/>
            <person name="Clum A."/>
            <person name="Steindorff A."/>
            <person name="Ohm R."/>
            <person name="Martin F."/>
            <person name="Silar P."/>
            <person name="Natvig D."/>
            <person name="Lalanne C."/>
            <person name="Gautier V."/>
            <person name="Ament-Velasquez S.L."/>
            <person name="Kruys A."/>
            <person name="Hutchinson M.I."/>
            <person name="Powell A.J."/>
            <person name="Barry K."/>
            <person name="Miller A.N."/>
            <person name="Grigoriev I.V."/>
            <person name="Debuchy R."/>
            <person name="Gladieux P."/>
            <person name="Thoren M.H."/>
            <person name="Johannesson H."/>
        </authorList>
    </citation>
    <scope>NUCLEOTIDE SEQUENCE</scope>
    <source>
        <strain evidence="2">SMH2532-1</strain>
    </source>
</reference>
<protein>
    <submittedName>
        <fullName evidence="2">Uncharacterized protein</fullName>
    </submittedName>
</protein>
<name>A0AA39Y1W4_9PEZI</name>
<feature type="region of interest" description="Disordered" evidence="1">
    <location>
        <begin position="62"/>
        <end position="91"/>
    </location>
</feature>
<gene>
    <name evidence="2" type="ORF">B0T16DRAFT_459995</name>
</gene>
<evidence type="ECO:0000256" key="1">
    <source>
        <dbReference type="SAM" id="MobiDB-lite"/>
    </source>
</evidence>
<comment type="caution">
    <text evidence="2">The sequence shown here is derived from an EMBL/GenBank/DDBJ whole genome shotgun (WGS) entry which is preliminary data.</text>
</comment>
<dbReference type="Proteomes" id="UP001174936">
    <property type="component" value="Unassembled WGS sequence"/>
</dbReference>
<keyword evidence="3" id="KW-1185">Reference proteome</keyword>